<protein>
    <submittedName>
        <fullName evidence="2">Catalase-peroxidase</fullName>
    </submittedName>
</protein>
<name>A0A1D1XZQ0_9ARAE</name>
<dbReference type="EMBL" id="GDJX01020063">
    <property type="protein sequence ID" value="JAT47873.1"/>
    <property type="molecule type" value="Transcribed_RNA"/>
</dbReference>
<accession>A0A1D1XZQ0</accession>
<evidence type="ECO:0000256" key="1">
    <source>
        <dbReference type="SAM" id="MobiDB-lite"/>
    </source>
</evidence>
<feature type="non-terminal residue" evidence="2">
    <location>
        <position position="125"/>
    </location>
</feature>
<organism evidence="2">
    <name type="scientific">Anthurium amnicola</name>
    <dbReference type="NCBI Taxonomy" id="1678845"/>
    <lineage>
        <taxon>Eukaryota</taxon>
        <taxon>Viridiplantae</taxon>
        <taxon>Streptophyta</taxon>
        <taxon>Embryophyta</taxon>
        <taxon>Tracheophyta</taxon>
        <taxon>Spermatophyta</taxon>
        <taxon>Magnoliopsida</taxon>
        <taxon>Liliopsida</taxon>
        <taxon>Araceae</taxon>
        <taxon>Pothoideae</taxon>
        <taxon>Potheae</taxon>
        <taxon>Anthurium</taxon>
    </lineage>
</organism>
<sequence length="125" mass="13463">LFLSLSLSPSRSGRSRGDVHALPPLTHSIASLLRLSLALCYLGGGEERKEGERGEDVLLLEQGVLRVLPAGAGGPPDRVGLRLRNLCPRLQQDQEQPACLRRPRRQALPGLPRAPSLLATTTTTT</sequence>
<dbReference type="AlphaFoldDB" id="A0A1D1XZQ0"/>
<dbReference type="GO" id="GO:0004601">
    <property type="term" value="F:peroxidase activity"/>
    <property type="evidence" value="ECO:0007669"/>
    <property type="project" value="UniProtKB-KW"/>
</dbReference>
<keyword evidence="2" id="KW-0575">Peroxidase</keyword>
<feature type="region of interest" description="Disordered" evidence="1">
    <location>
        <begin position="92"/>
        <end position="125"/>
    </location>
</feature>
<reference evidence="2" key="1">
    <citation type="submission" date="2015-07" db="EMBL/GenBank/DDBJ databases">
        <title>Transcriptome Assembly of Anthurium amnicola.</title>
        <authorList>
            <person name="Suzuki J."/>
        </authorList>
    </citation>
    <scope>NUCLEOTIDE SEQUENCE</scope>
</reference>
<proteinExistence type="predicted"/>
<keyword evidence="2" id="KW-0560">Oxidoreductase</keyword>
<evidence type="ECO:0000313" key="2">
    <source>
        <dbReference type="EMBL" id="JAT47873.1"/>
    </source>
</evidence>
<gene>
    <name evidence="2" type="primary">katG_18</name>
    <name evidence="2" type="ORF">g.3520</name>
</gene>
<feature type="non-terminal residue" evidence="2">
    <location>
        <position position="1"/>
    </location>
</feature>